<accession>A0A518BFB1</accession>
<dbReference type="AlphaFoldDB" id="A0A518BFB1"/>
<dbReference type="InterPro" id="IPR008271">
    <property type="entry name" value="Ser/Thr_kinase_AS"/>
</dbReference>
<dbReference type="SUPFAM" id="SSF48452">
    <property type="entry name" value="TPR-like"/>
    <property type="match status" value="1"/>
</dbReference>
<dbReference type="RefSeq" id="WP_145062497.1">
    <property type="nucleotide sequence ID" value="NZ_CP036287.1"/>
</dbReference>
<dbReference type="PANTHER" id="PTHR43289:SF6">
    <property type="entry name" value="SERINE_THREONINE-PROTEIN KINASE NEKL-3"/>
    <property type="match status" value="1"/>
</dbReference>
<feature type="domain" description="Protein kinase" evidence="6">
    <location>
        <begin position="79"/>
        <end position="365"/>
    </location>
</feature>
<name>A0A518BFB1_9BACT</name>
<feature type="binding site" evidence="5">
    <location>
        <position position="108"/>
    </location>
    <ligand>
        <name>ATP</name>
        <dbReference type="ChEBI" id="CHEBI:30616"/>
    </ligand>
</feature>
<dbReference type="PANTHER" id="PTHR43289">
    <property type="entry name" value="MITOGEN-ACTIVATED PROTEIN KINASE KINASE KINASE 20-RELATED"/>
    <property type="match status" value="1"/>
</dbReference>
<dbReference type="PROSITE" id="PS00107">
    <property type="entry name" value="PROTEIN_KINASE_ATP"/>
    <property type="match status" value="1"/>
</dbReference>
<evidence type="ECO:0000256" key="1">
    <source>
        <dbReference type="ARBA" id="ARBA00022679"/>
    </source>
</evidence>
<keyword evidence="3 7" id="KW-0418">Kinase</keyword>
<keyword evidence="2 5" id="KW-0547">Nucleotide-binding</keyword>
<dbReference type="SUPFAM" id="SSF56112">
    <property type="entry name" value="Protein kinase-like (PK-like)"/>
    <property type="match status" value="1"/>
</dbReference>
<dbReference type="GO" id="GO:0004674">
    <property type="term" value="F:protein serine/threonine kinase activity"/>
    <property type="evidence" value="ECO:0007669"/>
    <property type="project" value="UniProtKB-EC"/>
</dbReference>
<dbReference type="PROSITE" id="PS50011">
    <property type="entry name" value="PROTEIN_KINASE_DOM"/>
    <property type="match status" value="1"/>
</dbReference>
<evidence type="ECO:0000313" key="7">
    <source>
        <dbReference type="EMBL" id="QDU65668.1"/>
    </source>
</evidence>
<evidence type="ECO:0000256" key="3">
    <source>
        <dbReference type="ARBA" id="ARBA00022777"/>
    </source>
</evidence>
<dbReference type="InterPro" id="IPR011009">
    <property type="entry name" value="Kinase-like_dom_sf"/>
</dbReference>
<dbReference type="InterPro" id="IPR000719">
    <property type="entry name" value="Prot_kinase_dom"/>
</dbReference>
<protein>
    <submittedName>
        <fullName evidence="7">Serine/threonine-protein kinase PknH</fullName>
        <ecNumber evidence="7">2.7.11.1</ecNumber>
    </submittedName>
</protein>
<dbReference type="Gene3D" id="1.10.510.10">
    <property type="entry name" value="Transferase(Phosphotransferase) domain 1"/>
    <property type="match status" value="1"/>
</dbReference>
<keyword evidence="8" id="KW-1185">Reference proteome</keyword>
<dbReference type="EMBL" id="CP036287">
    <property type="protein sequence ID" value="QDU65668.1"/>
    <property type="molecule type" value="Genomic_DNA"/>
</dbReference>
<evidence type="ECO:0000313" key="8">
    <source>
        <dbReference type="Proteomes" id="UP000316921"/>
    </source>
</evidence>
<dbReference type="InterPro" id="IPR017441">
    <property type="entry name" value="Protein_kinase_ATP_BS"/>
</dbReference>
<dbReference type="PROSITE" id="PS00108">
    <property type="entry name" value="PROTEIN_KINASE_ST"/>
    <property type="match status" value="1"/>
</dbReference>
<dbReference type="InterPro" id="IPR011990">
    <property type="entry name" value="TPR-like_helical_dom_sf"/>
</dbReference>
<keyword evidence="4 5" id="KW-0067">ATP-binding</keyword>
<dbReference type="CDD" id="cd14014">
    <property type="entry name" value="STKc_PknB_like"/>
    <property type="match status" value="1"/>
</dbReference>
<dbReference type="SMART" id="SM00220">
    <property type="entry name" value="S_TKc"/>
    <property type="match status" value="1"/>
</dbReference>
<proteinExistence type="predicted"/>
<evidence type="ECO:0000259" key="6">
    <source>
        <dbReference type="PROSITE" id="PS50011"/>
    </source>
</evidence>
<dbReference type="Proteomes" id="UP000316921">
    <property type="component" value="Chromosome"/>
</dbReference>
<sequence>MGNDTFDPDVHELEADRLSRALDLRDAGHSDWLEQACAGDPQAMDEVRAAVESADSLSPVFTSAFATDTRVGATISDRYLIQRRLGSGAMGVVYEAEDRSLDRRVAIKILRPGLMDQHRSVERFDREARAMAAVVHPAVLAIHDRGRTDDGEAYLVMELIAGQQLGALVEGLSEIVENSSEVDANVLRRALGFNLSSRDSYLRFAARWVAQLAAGLTEAHGAGVVHRDVKPSNVLIRRDGRAVLVDFGIAHLVDGVPLTAGDTSIGTPAFMAPELLASDRRVTPLSDVYGLAAVLYCLLALRPPYVGTPHEVLLAVATRSPIPLARLAPGLPRDLVAIVEKGMSRRPAQRYASAAELERDLRAFLDHRPVVARPVGPLRRALRRARHSKIAWGAGGALALVAAVLLTTTLRASYLAQRQATWLELSRHFPPNFTILNPENRVYVHESDRAAVAQLLDRAAAVCVDPLPTLLLRAFFRLDHGDNVGAAQDMAAIARHENTDFARKLAEAYARVAPGAAGSDAVDLTGLPEPRTARDRYLRAYHHLRAFEDPQAEALLDVEVVAAIPDAQGLLFALQVLDAYQPPERHQRALELHGAVLDYEDRIGTRTATSAHYVSYALGFANAYASALEVGLESIELAPRSHVNRTNAGWAAFALGEHDLARELLAVAADIRPNDVKPVETTIWTYVAEGDFDAALAVIDARGPMLDRVLPWWGEDLAGAVESYQALAHTHGAEKSPLAAAAVARAREHFERARALGNGGPATYFQQVLDAIDEADSQALIKALAVECSRDPRRLWLLRLLQQHFPEQLDTEPSESLRLLLQSIDRELTGARVVPHSER</sequence>
<dbReference type="KEGG" id="pbap:Pla133_07330"/>
<evidence type="ECO:0000256" key="4">
    <source>
        <dbReference type="ARBA" id="ARBA00022840"/>
    </source>
</evidence>
<organism evidence="7 8">
    <name type="scientific">Engelhardtia mirabilis</name>
    <dbReference type="NCBI Taxonomy" id="2528011"/>
    <lineage>
        <taxon>Bacteria</taxon>
        <taxon>Pseudomonadati</taxon>
        <taxon>Planctomycetota</taxon>
        <taxon>Planctomycetia</taxon>
        <taxon>Planctomycetia incertae sedis</taxon>
        <taxon>Engelhardtia</taxon>
    </lineage>
</organism>
<evidence type="ECO:0000256" key="5">
    <source>
        <dbReference type="PROSITE-ProRule" id="PRU10141"/>
    </source>
</evidence>
<evidence type="ECO:0000256" key="2">
    <source>
        <dbReference type="ARBA" id="ARBA00022741"/>
    </source>
</evidence>
<dbReference type="Gene3D" id="1.25.40.10">
    <property type="entry name" value="Tetratricopeptide repeat domain"/>
    <property type="match status" value="1"/>
</dbReference>
<reference evidence="7 8" key="1">
    <citation type="submission" date="2019-02" db="EMBL/GenBank/DDBJ databases">
        <title>Deep-cultivation of Planctomycetes and their phenomic and genomic characterization uncovers novel biology.</title>
        <authorList>
            <person name="Wiegand S."/>
            <person name="Jogler M."/>
            <person name="Boedeker C."/>
            <person name="Pinto D."/>
            <person name="Vollmers J."/>
            <person name="Rivas-Marin E."/>
            <person name="Kohn T."/>
            <person name="Peeters S.H."/>
            <person name="Heuer A."/>
            <person name="Rast P."/>
            <person name="Oberbeckmann S."/>
            <person name="Bunk B."/>
            <person name="Jeske O."/>
            <person name="Meyerdierks A."/>
            <person name="Storesund J.E."/>
            <person name="Kallscheuer N."/>
            <person name="Luecker S."/>
            <person name="Lage O.M."/>
            <person name="Pohl T."/>
            <person name="Merkel B.J."/>
            <person name="Hornburger P."/>
            <person name="Mueller R.-W."/>
            <person name="Bruemmer F."/>
            <person name="Labrenz M."/>
            <person name="Spormann A.M."/>
            <person name="Op den Camp H."/>
            <person name="Overmann J."/>
            <person name="Amann R."/>
            <person name="Jetten M.S.M."/>
            <person name="Mascher T."/>
            <person name="Medema M.H."/>
            <person name="Devos D.P."/>
            <person name="Kaster A.-K."/>
            <person name="Ovreas L."/>
            <person name="Rohde M."/>
            <person name="Galperin M.Y."/>
            <person name="Jogler C."/>
        </authorList>
    </citation>
    <scope>NUCLEOTIDE SEQUENCE [LARGE SCALE GENOMIC DNA]</scope>
    <source>
        <strain evidence="7 8">Pla133</strain>
    </source>
</reference>
<dbReference type="EC" id="2.7.11.1" evidence="7"/>
<dbReference type="Gene3D" id="3.30.200.20">
    <property type="entry name" value="Phosphorylase Kinase, domain 1"/>
    <property type="match status" value="1"/>
</dbReference>
<gene>
    <name evidence="7" type="primary">pknH</name>
    <name evidence="7" type="ORF">Pla133_07330</name>
</gene>
<keyword evidence="1 7" id="KW-0808">Transferase</keyword>
<dbReference type="Pfam" id="PF00069">
    <property type="entry name" value="Pkinase"/>
    <property type="match status" value="1"/>
</dbReference>
<dbReference type="GO" id="GO:0005524">
    <property type="term" value="F:ATP binding"/>
    <property type="evidence" value="ECO:0007669"/>
    <property type="project" value="UniProtKB-UniRule"/>
</dbReference>